<feature type="region of interest" description="Disordered" evidence="10">
    <location>
        <begin position="662"/>
        <end position="698"/>
    </location>
</feature>
<dbReference type="PROSITE" id="PS50011">
    <property type="entry name" value="PROTEIN_KINASE_DOM"/>
    <property type="match status" value="1"/>
</dbReference>
<dbReference type="GO" id="GO:0004674">
    <property type="term" value="F:protein serine/threonine kinase activity"/>
    <property type="evidence" value="ECO:0007669"/>
    <property type="project" value="UniProtKB-KW"/>
</dbReference>
<keyword evidence="7" id="KW-0067">ATP-binding</keyword>
<keyword evidence="14" id="KW-1185">Reference proteome</keyword>
<organism evidence="13 14">
    <name type="scientific">Pleurotus eryngii</name>
    <name type="common">Boletus of the steppes</name>
    <dbReference type="NCBI Taxonomy" id="5323"/>
    <lineage>
        <taxon>Eukaryota</taxon>
        <taxon>Fungi</taxon>
        <taxon>Dikarya</taxon>
        <taxon>Basidiomycota</taxon>
        <taxon>Agaricomycotina</taxon>
        <taxon>Agaricomycetes</taxon>
        <taxon>Agaricomycetidae</taxon>
        <taxon>Agaricales</taxon>
        <taxon>Pleurotineae</taxon>
        <taxon>Pleurotaceae</taxon>
        <taxon>Pleurotus</taxon>
    </lineage>
</organism>
<dbReference type="Gene3D" id="1.10.510.10">
    <property type="entry name" value="Transferase(Phosphotransferase) domain 1"/>
    <property type="match status" value="1"/>
</dbReference>
<gene>
    <name evidence="13" type="ORF">BDN71DRAFT_1443391</name>
</gene>
<dbReference type="SMART" id="SM00220">
    <property type="entry name" value="S_TKc"/>
    <property type="match status" value="1"/>
</dbReference>
<feature type="region of interest" description="Disordered" evidence="10">
    <location>
        <begin position="226"/>
        <end position="301"/>
    </location>
</feature>
<evidence type="ECO:0000256" key="7">
    <source>
        <dbReference type="ARBA" id="ARBA00022840"/>
    </source>
</evidence>
<dbReference type="PROSITE" id="PS00108">
    <property type="entry name" value="PROTEIN_KINASE_ST"/>
    <property type="match status" value="1"/>
</dbReference>
<feature type="compositionally biased region" description="Polar residues" evidence="10">
    <location>
        <begin position="180"/>
        <end position="197"/>
    </location>
</feature>
<accession>A0A9P6A1P2</accession>
<comment type="catalytic activity">
    <reaction evidence="8">
        <text>L-threonyl-[protein] + ATP = O-phospho-L-threonyl-[protein] + ADP + H(+)</text>
        <dbReference type="Rhea" id="RHEA:46608"/>
        <dbReference type="Rhea" id="RHEA-COMP:11060"/>
        <dbReference type="Rhea" id="RHEA-COMP:11605"/>
        <dbReference type="ChEBI" id="CHEBI:15378"/>
        <dbReference type="ChEBI" id="CHEBI:30013"/>
        <dbReference type="ChEBI" id="CHEBI:30616"/>
        <dbReference type="ChEBI" id="CHEBI:61977"/>
        <dbReference type="ChEBI" id="CHEBI:456216"/>
        <dbReference type="EC" id="2.7.11.1"/>
    </reaction>
</comment>
<comment type="similarity">
    <text evidence="1">Belongs to the protein kinase superfamily. AGC Ser/Thr protein kinase family.</text>
</comment>
<evidence type="ECO:0000313" key="14">
    <source>
        <dbReference type="Proteomes" id="UP000807025"/>
    </source>
</evidence>
<dbReference type="AlphaFoldDB" id="A0A9P6A1P2"/>
<dbReference type="Proteomes" id="UP000807025">
    <property type="component" value="Unassembled WGS sequence"/>
</dbReference>
<feature type="domain" description="Protein kinase" evidence="11">
    <location>
        <begin position="332"/>
        <end position="616"/>
    </location>
</feature>
<dbReference type="CDD" id="cd05574">
    <property type="entry name" value="STKc_phototropin_like"/>
    <property type="match status" value="1"/>
</dbReference>
<protein>
    <recommendedName>
        <fullName evidence="2">non-specific serine/threonine protein kinase</fullName>
        <ecNumber evidence="2">2.7.11.1</ecNumber>
    </recommendedName>
</protein>
<sequence>MSSSSPNPYHQNSFSASQSRLNGGFRSQPSSPQVSGAQSWRSVLRFGSSLSRKSNVNLHDHASLMVDTHTLPSPTSPNGPHTPKTPNASLTNSSLTPASLFSDQRSSYTSSNTHSSDSNPAAASQSYVRSPKRSHTAYQHQDASTDVLADAGPLKPRVRTKSEKQRMAMSRNPSAPRASSKPQTANTSQSSFGNSAPHSRPNPLSPKAMGASATKFLRRVASAPNAKGFFTSGSRSASNTKNGYLAPTDPVPPLPPMAVSDCMDHADSMETMSSGSSRGRSSRPPRNTLAPSSLKAGIPNGLGDGPGKVAFRRTYSSNSIKVGQVEVGPSSFSKLKLLGKGDVGRVYLVKEKKTSKLFAMKVLSKKEMIERKKIKRALTEQEILATANHPFIVTLYHSFQSDGYLYFCMEYCMGGEFFRALQSRPGKCLPEDGSRFYAAEVVAALEYLHLMGFIYRDLKPENILLHQSGHIMLSDFDLAKQSNEPGGMPALIHSDANGVPLIDTMSCTANFRTNSFVGTEEYIAPEVINAQGHTAAVDWWTLGILIYEMIYATTPFKGQERNDTFANIRLLPVHFRDSPKVSSACKDCVTRLLDKNEKTRLGSKSGASEVKQHKWFSKINWGLLRNTQPPIIPSSSNGVDAVNFRQLKESRSLHFEDQILSMASSTPGTPGEEGGSPTQTGDLFGAFSSVTLHHDGES</sequence>
<feature type="domain" description="AGC-kinase C-terminal" evidence="12">
    <location>
        <begin position="617"/>
        <end position="698"/>
    </location>
</feature>
<dbReference type="FunFam" id="3.30.200.20:FF:001236">
    <property type="entry name" value="AGC/RSK protein kinase"/>
    <property type="match status" value="1"/>
</dbReference>
<dbReference type="SUPFAM" id="SSF56112">
    <property type="entry name" value="Protein kinase-like (PK-like)"/>
    <property type="match status" value="1"/>
</dbReference>
<reference evidence="13" key="1">
    <citation type="submission" date="2020-11" db="EMBL/GenBank/DDBJ databases">
        <authorList>
            <consortium name="DOE Joint Genome Institute"/>
            <person name="Ahrendt S."/>
            <person name="Riley R."/>
            <person name="Andreopoulos W."/>
            <person name="Labutti K."/>
            <person name="Pangilinan J."/>
            <person name="Ruiz-Duenas F.J."/>
            <person name="Barrasa J.M."/>
            <person name="Sanchez-Garcia M."/>
            <person name="Camarero S."/>
            <person name="Miyauchi S."/>
            <person name="Serrano A."/>
            <person name="Linde D."/>
            <person name="Babiker R."/>
            <person name="Drula E."/>
            <person name="Ayuso-Fernandez I."/>
            <person name="Pacheco R."/>
            <person name="Padilla G."/>
            <person name="Ferreira P."/>
            <person name="Barriuso J."/>
            <person name="Kellner H."/>
            <person name="Castanera R."/>
            <person name="Alfaro M."/>
            <person name="Ramirez L."/>
            <person name="Pisabarro A.G."/>
            <person name="Kuo A."/>
            <person name="Tritt A."/>
            <person name="Lipzen A."/>
            <person name="He G."/>
            <person name="Yan M."/>
            <person name="Ng V."/>
            <person name="Cullen D."/>
            <person name="Martin F."/>
            <person name="Rosso M.-N."/>
            <person name="Henrissat B."/>
            <person name="Hibbett D."/>
            <person name="Martinez A.T."/>
            <person name="Grigoriev I.V."/>
        </authorList>
    </citation>
    <scope>NUCLEOTIDE SEQUENCE</scope>
    <source>
        <strain evidence="13">ATCC 90797</strain>
    </source>
</reference>
<feature type="compositionally biased region" description="Polar residues" evidence="10">
    <location>
        <begin position="231"/>
        <end position="242"/>
    </location>
</feature>
<evidence type="ECO:0000256" key="5">
    <source>
        <dbReference type="ARBA" id="ARBA00022741"/>
    </source>
</evidence>
<feature type="region of interest" description="Disordered" evidence="10">
    <location>
        <begin position="1"/>
        <end position="39"/>
    </location>
</feature>
<evidence type="ECO:0000256" key="9">
    <source>
        <dbReference type="ARBA" id="ARBA00048679"/>
    </source>
</evidence>
<feature type="compositionally biased region" description="Low complexity" evidence="10">
    <location>
        <begin position="106"/>
        <end position="119"/>
    </location>
</feature>
<dbReference type="FunFam" id="1.10.510.10:FF:000121">
    <property type="entry name" value="Serine/threonine-protein kinase nrc-2"/>
    <property type="match status" value="1"/>
</dbReference>
<keyword evidence="6" id="KW-0418">Kinase</keyword>
<dbReference type="Gene3D" id="3.30.200.20">
    <property type="entry name" value="Phosphorylase Kinase, domain 1"/>
    <property type="match status" value="1"/>
</dbReference>
<comment type="catalytic activity">
    <reaction evidence="9">
        <text>L-seryl-[protein] + ATP = O-phospho-L-seryl-[protein] + ADP + H(+)</text>
        <dbReference type="Rhea" id="RHEA:17989"/>
        <dbReference type="Rhea" id="RHEA-COMP:9863"/>
        <dbReference type="Rhea" id="RHEA-COMP:11604"/>
        <dbReference type="ChEBI" id="CHEBI:15378"/>
        <dbReference type="ChEBI" id="CHEBI:29999"/>
        <dbReference type="ChEBI" id="CHEBI:30616"/>
        <dbReference type="ChEBI" id="CHEBI:83421"/>
        <dbReference type="ChEBI" id="CHEBI:456216"/>
        <dbReference type="EC" id="2.7.11.1"/>
    </reaction>
</comment>
<evidence type="ECO:0000259" key="11">
    <source>
        <dbReference type="PROSITE" id="PS50011"/>
    </source>
</evidence>
<name>A0A9P6A1P2_PLEER</name>
<feature type="compositionally biased region" description="Low complexity" evidence="10">
    <location>
        <begin position="273"/>
        <end position="286"/>
    </location>
</feature>
<dbReference type="OrthoDB" id="432483at2759"/>
<evidence type="ECO:0000256" key="3">
    <source>
        <dbReference type="ARBA" id="ARBA00022527"/>
    </source>
</evidence>
<evidence type="ECO:0000256" key="4">
    <source>
        <dbReference type="ARBA" id="ARBA00022679"/>
    </source>
</evidence>
<evidence type="ECO:0000259" key="12">
    <source>
        <dbReference type="PROSITE" id="PS51285"/>
    </source>
</evidence>
<dbReference type="EC" id="2.7.11.1" evidence="2"/>
<dbReference type="GO" id="GO:0005524">
    <property type="term" value="F:ATP binding"/>
    <property type="evidence" value="ECO:0007669"/>
    <property type="project" value="UniProtKB-KW"/>
</dbReference>
<feature type="region of interest" description="Disordered" evidence="10">
    <location>
        <begin position="67"/>
        <end position="209"/>
    </location>
</feature>
<evidence type="ECO:0000256" key="8">
    <source>
        <dbReference type="ARBA" id="ARBA00047899"/>
    </source>
</evidence>
<feature type="compositionally biased region" description="Low complexity" evidence="10">
    <location>
        <begin position="664"/>
        <end position="678"/>
    </location>
</feature>
<evidence type="ECO:0000256" key="10">
    <source>
        <dbReference type="SAM" id="MobiDB-lite"/>
    </source>
</evidence>
<dbReference type="InterPro" id="IPR011009">
    <property type="entry name" value="Kinase-like_dom_sf"/>
</dbReference>
<dbReference type="Pfam" id="PF00069">
    <property type="entry name" value="Pkinase"/>
    <property type="match status" value="1"/>
</dbReference>
<feature type="compositionally biased region" description="Polar residues" evidence="10">
    <location>
        <begin position="70"/>
        <end position="105"/>
    </location>
</feature>
<dbReference type="InterPro" id="IPR000719">
    <property type="entry name" value="Prot_kinase_dom"/>
</dbReference>
<dbReference type="EMBL" id="MU154537">
    <property type="protein sequence ID" value="KAF9498522.1"/>
    <property type="molecule type" value="Genomic_DNA"/>
</dbReference>
<proteinExistence type="inferred from homology"/>
<dbReference type="InterPro" id="IPR008271">
    <property type="entry name" value="Ser/Thr_kinase_AS"/>
</dbReference>
<evidence type="ECO:0000313" key="13">
    <source>
        <dbReference type="EMBL" id="KAF9498522.1"/>
    </source>
</evidence>
<keyword evidence="4" id="KW-0808">Transferase</keyword>
<dbReference type="PROSITE" id="PS51285">
    <property type="entry name" value="AGC_KINASE_CTER"/>
    <property type="match status" value="1"/>
</dbReference>
<keyword evidence="3" id="KW-0723">Serine/threonine-protein kinase</keyword>
<keyword evidence="5" id="KW-0547">Nucleotide-binding</keyword>
<evidence type="ECO:0000256" key="2">
    <source>
        <dbReference type="ARBA" id="ARBA00012513"/>
    </source>
</evidence>
<comment type="caution">
    <text evidence="13">The sequence shown here is derived from an EMBL/GenBank/DDBJ whole genome shotgun (WGS) entry which is preliminary data.</text>
</comment>
<dbReference type="PANTHER" id="PTHR45637">
    <property type="entry name" value="FLIPPASE KINASE 1-RELATED"/>
    <property type="match status" value="1"/>
</dbReference>
<evidence type="ECO:0000256" key="6">
    <source>
        <dbReference type="ARBA" id="ARBA00022777"/>
    </source>
</evidence>
<dbReference type="InterPro" id="IPR000961">
    <property type="entry name" value="AGC-kinase_C"/>
</dbReference>
<evidence type="ECO:0000256" key="1">
    <source>
        <dbReference type="ARBA" id="ARBA00009903"/>
    </source>
</evidence>